<reference evidence="18" key="1">
    <citation type="submission" date="2022-03" db="EMBL/GenBank/DDBJ databases">
        <authorList>
            <person name="Martin C."/>
        </authorList>
    </citation>
    <scope>NUCLEOTIDE SEQUENCE</scope>
</reference>
<dbReference type="GO" id="GO:0007219">
    <property type="term" value="P:Notch signaling pathway"/>
    <property type="evidence" value="ECO:0007669"/>
    <property type="project" value="UniProtKB-KW"/>
</dbReference>
<name>A0A8S4NZW2_OWEFU</name>
<evidence type="ECO:0000256" key="15">
    <source>
        <dbReference type="ARBA" id="ARBA00047273"/>
    </source>
</evidence>
<evidence type="ECO:0000256" key="9">
    <source>
        <dbReference type="ARBA" id="ARBA00022976"/>
    </source>
</evidence>
<dbReference type="PANTHER" id="PTHR21420">
    <property type="entry name" value="GDP-FUCOSE PROTEIN O-FUCOSYLTRANSFERASE 1"/>
    <property type="match status" value="1"/>
</dbReference>
<dbReference type="InterPro" id="IPR039922">
    <property type="entry name" value="POFUT1"/>
</dbReference>
<evidence type="ECO:0000256" key="16">
    <source>
        <dbReference type="ARBA" id="ARBA00048647"/>
    </source>
</evidence>
<comment type="pathway">
    <text evidence="2">Protein modification; protein glycosylation.</text>
</comment>
<keyword evidence="13" id="KW-0119">Carbohydrate metabolism</keyword>
<feature type="signal peptide" evidence="17">
    <location>
        <begin position="1"/>
        <end position="17"/>
    </location>
</feature>
<evidence type="ECO:0000256" key="10">
    <source>
        <dbReference type="ARBA" id="ARBA00023157"/>
    </source>
</evidence>
<dbReference type="PANTHER" id="PTHR21420:SF10">
    <property type="entry name" value="GDP-FUCOSE PROTEIN O-FUCOSYLTRANSFERASE 1"/>
    <property type="match status" value="1"/>
</dbReference>
<organism evidence="18 19">
    <name type="scientific">Owenia fusiformis</name>
    <name type="common">Polychaete worm</name>
    <dbReference type="NCBI Taxonomy" id="6347"/>
    <lineage>
        <taxon>Eukaryota</taxon>
        <taxon>Metazoa</taxon>
        <taxon>Spiralia</taxon>
        <taxon>Lophotrochozoa</taxon>
        <taxon>Annelida</taxon>
        <taxon>Polychaeta</taxon>
        <taxon>Sedentaria</taxon>
        <taxon>Canalipalpata</taxon>
        <taxon>Sabellida</taxon>
        <taxon>Oweniida</taxon>
        <taxon>Oweniidae</taxon>
        <taxon>Owenia</taxon>
    </lineage>
</organism>
<keyword evidence="6" id="KW-0328">Glycosyltransferase</keyword>
<dbReference type="GO" id="GO:0046922">
    <property type="term" value="F:peptide-O-fucosyltransferase activity"/>
    <property type="evidence" value="ECO:0007669"/>
    <property type="project" value="UniProtKB-EC"/>
</dbReference>
<dbReference type="OrthoDB" id="10050276at2759"/>
<comment type="similarity">
    <text evidence="3">Belongs to the glycosyltransferase 65 family.</text>
</comment>
<dbReference type="AlphaFoldDB" id="A0A8S4NZW2"/>
<evidence type="ECO:0000256" key="2">
    <source>
        <dbReference type="ARBA" id="ARBA00004922"/>
    </source>
</evidence>
<evidence type="ECO:0000256" key="11">
    <source>
        <dbReference type="ARBA" id="ARBA00023180"/>
    </source>
</evidence>
<evidence type="ECO:0000256" key="3">
    <source>
        <dbReference type="ARBA" id="ARBA00010626"/>
    </source>
</evidence>
<keyword evidence="10" id="KW-1015">Disulfide bond</keyword>
<evidence type="ECO:0000313" key="19">
    <source>
        <dbReference type="Proteomes" id="UP000749559"/>
    </source>
</evidence>
<comment type="subcellular location">
    <subcellularLocation>
        <location evidence="1">Endoplasmic reticulum</location>
    </subcellularLocation>
</comment>
<keyword evidence="19" id="KW-1185">Reference proteome</keyword>
<dbReference type="EMBL" id="CAIIXF020000006">
    <property type="protein sequence ID" value="CAH1786152.1"/>
    <property type="molecule type" value="Genomic_DNA"/>
</dbReference>
<comment type="caution">
    <text evidence="18">The sequence shown here is derived from an EMBL/GenBank/DDBJ whole genome shotgun (WGS) entry which is preliminary data.</text>
</comment>
<evidence type="ECO:0000256" key="5">
    <source>
        <dbReference type="ARBA" id="ARBA00021745"/>
    </source>
</evidence>
<evidence type="ECO:0000256" key="8">
    <source>
        <dbReference type="ARBA" id="ARBA00022824"/>
    </source>
</evidence>
<dbReference type="InterPro" id="IPR019378">
    <property type="entry name" value="GDP-Fuc_O-FucTrfase"/>
</dbReference>
<evidence type="ECO:0000256" key="6">
    <source>
        <dbReference type="ARBA" id="ARBA00022676"/>
    </source>
</evidence>
<evidence type="ECO:0000256" key="7">
    <source>
        <dbReference type="ARBA" id="ARBA00022679"/>
    </source>
</evidence>
<dbReference type="GO" id="GO:0006004">
    <property type="term" value="P:fucose metabolic process"/>
    <property type="evidence" value="ECO:0007669"/>
    <property type="project" value="UniProtKB-KW"/>
</dbReference>
<evidence type="ECO:0000256" key="13">
    <source>
        <dbReference type="ARBA" id="ARBA00023277"/>
    </source>
</evidence>
<feature type="chain" id="PRO_5035750709" description="GDP-fucose protein O-fucosyltransferase 1" evidence="17">
    <location>
        <begin position="18"/>
        <end position="381"/>
    </location>
</feature>
<evidence type="ECO:0000256" key="4">
    <source>
        <dbReference type="ARBA" id="ARBA00012196"/>
    </source>
</evidence>
<dbReference type="Proteomes" id="UP000749559">
    <property type="component" value="Unassembled WGS sequence"/>
</dbReference>
<keyword evidence="17" id="KW-0732">Signal</keyword>
<gene>
    <name evidence="18" type="ORF">OFUS_LOCUS12106</name>
</gene>
<comment type="catalytic activity">
    <reaction evidence="15">
        <text>L-threonyl-[protein] + GDP-beta-L-fucose = 3-O-(alpha-L-fucosyl)-L-threonyl-[protein] + GDP + H(+)</text>
        <dbReference type="Rhea" id="RHEA:70491"/>
        <dbReference type="Rhea" id="RHEA-COMP:11060"/>
        <dbReference type="Rhea" id="RHEA-COMP:17915"/>
        <dbReference type="ChEBI" id="CHEBI:15378"/>
        <dbReference type="ChEBI" id="CHEBI:30013"/>
        <dbReference type="ChEBI" id="CHEBI:57273"/>
        <dbReference type="ChEBI" id="CHEBI:58189"/>
        <dbReference type="ChEBI" id="CHEBI:189631"/>
        <dbReference type="EC" id="2.4.1.221"/>
    </reaction>
    <physiologicalReaction direction="left-to-right" evidence="15">
        <dbReference type="Rhea" id="RHEA:70492"/>
    </physiologicalReaction>
</comment>
<accession>A0A8S4NZW2</accession>
<keyword evidence="7" id="KW-0808">Transferase</keyword>
<keyword evidence="12" id="KW-0294">Fucose metabolism</keyword>
<dbReference type="EC" id="2.4.1.221" evidence="4"/>
<evidence type="ECO:0000256" key="1">
    <source>
        <dbReference type="ARBA" id="ARBA00004240"/>
    </source>
</evidence>
<dbReference type="Pfam" id="PF10250">
    <property type="entry name" value="O-FucT"/>
    <property type="match status" value="1"/>
</dbReference>
<dbReference type="GO" id="GO:0005783">
    <property type="term" value="C:endoplasmic reticulum"/>
    <property type="evidence" value="ECO:0007669"/>
    <property type="project" value="UniProtKB-SubCell"/>
</dbReference>
<evidence type="ECO:0000256" key="14">
    <source>
        <dbReference type="ARBA" id="ARBA00033080"/>
    </source>
</evidence>
<protein>
    <recommendedName>
        <fullName evidence="5">GDP-fucose protein O-fucosyltransferase 1</fullName>
        <ecNumber evidence="4">2.4.1.221</ecNumber>
    </recommendedName>
    <alternativeName>
        <fullName evidence="14">Peptide-O-fucosyltransferase 1</fullName>
    </alternativeName>
</protein>
<evidence type="ECO:0000313" key="18">
    <source>
        <dbReference type="EMBL" id="CAH1786152.1"/>
    </source>
</evidence>
<sequence>MIHQIILCISTLFYVTASDIDPKGYVVYCPCMGRFGNQADHFLGTLAFAKGLDRTLILPPWVEYHQGKPRSVQVPFDRYFKVKPLEEYLRVITMEKFMKELAPSIWPVGKRTVFCYGPREKLNGGTTPSCNAKDGNPFGSFWDTFNIDFDASEFYGPLFYDVKHPQVVQQWNEKYSPKKFPVLAFTGAPAGFPVHEEHVQLHKYLKWSNFINDKAERFIRENIPNKGKFLGIHMRNGVDWERACEHVGMQKLFASPQCLGYFNEYGKEVTKEMCFPSEKTVLAQIKKAAKTIKASSIFVATDDKPMLDKISKHLKSMKVKIVQHLPADPHVDLAILGKADHYIGNCVSTFSAFAKRERDSTGKSSSFWGFERQDFTGHTEL</sequence>
<keyword evidence="9" id="KW-0914">Notch signaling pathway</keyword>
<keyword evidence="8" id="KW-0256">Endoplasmic reticulum</keyword>
<dbReference type="CDD" id="cd11302">
    <property type="entry name" value="O-FucT-1"/>
    <property type="match status" value="1"/>
</dbReference>
<evidence type="ECO:0000256" key="12">
    <source>
        <dbReference type="ARBA" id="ARBA00023253"/>
    </source>
</evidence>
<dbReference type="Gene3D" id="3.40.50.11350">
    <property type="match status" value="1"/>
</dbReference>
<evidence type="ECO:0000256" key="17">
    <source>
        <dbReference type="SAM" id="SignalP"/>
    </source>
</evidence>
<dbReference type="Gene3D" id="3.40.50.11340">
    <property type="match status" value="1"/>
</dbReference>
<comment type="catalytic activity">
    <reaction evidence="16">
        <text>L-seryl-[protein] + GDP-beta-L-fucose = 3-O-(alpha-L-fucosyl)-L-seryl-[protein] + GDP + H(+)</text>
        <dbReference type="Rhea" id="RHEA:63644"/>
        <dbReference type="Rhea" id="RHEA-COMP:9863"/>
        <dbReference type="Rhea" id="RHEA-COMP:17914"/>
        <dbReference type="ChEBI" id="CHEBI:15378"/>
        <dbReference type="ChEBI" id="CHEBI:29999"/>
        <dbReference type="ChEBI" id="CHEBI:57273"/>
        <dbReference type="ChEBI" id="CHEBI:58189"/>
        <dbReference type="ChEBI" id="CHEBI:189632"/>
        <dbReference type="EC" id="2.4.1.221"/>
    </reaction>
    <physiologicalReaction direction="left-to-right" evidence="16">
        <dbReference type="Rhea" id="RHEA:63645"/>
    </physiologicalReaction>
</comment>
<proteinExistence type="inferred from homology"/>
<keyword evidence="11" id="KW-0325">Glycoprotein</keyword>